<keyword evidence="3" id="KW-0378">Hydrolase</keyword>
<evidence type="ECO:0000256" key="3">
    <source>
        <dbReference type="ARBA" id="ARBA00022801"/>
    </source>
</evidence>
<dbReference type="SUPFAM" id="SSF52540">
    <property type="entry name" value="P-loop containing nucleoside triphosphate hydrolases"/>
    <property type="match status" value="1"/>
</dbReference>
<comment type="subcellular location">
    <subcellularLocation>
        <location evidence="1">Membrane</location>
    </subcellularLocation>
</comment>
<feature type="domain" description="Dynamin N-terminal" evidence="8">
    <location>
        <begin position="258"/>
        <end position="445"/>
    </location>
</feature>
<evidence type="ECO:0000313" key="9">
    <source>
        <dbReference type="EMBL" id="MFB2894111.1"/>
    </source>
</evidence>
<feature type="signal peptide" evidence="7">
    <location>
        <begin position="1"/>
        <end position="20"/>
    </location>
</feature>
<evidence type="ECO:0000256" key="2">
    <source>
        <dbReference type="ARBA" id="ARBA00022741"/>
    </source>
</evidence>
<dbReference type="Pfam" id="PF00350">
    <property type="entry name" value="Dynamin_N"/>
    <property type="match status" value="1"/>
</dbReference>
<organism evidence="9 10">
    <name type="scientific">Floridaenema flaviceps BLCC-F50</name>
    <dbReference type="NCBI Taxonomy" id="3153642"/>
    <lineage>
        <taxon>Bacteria</taxon>
        <taxon>Bacillati</taxon>
        <taxon>Cyanobacteriota</taxon>
        <taxon>Cyanophyceae</taxon>
        <taxon>Oscillatoriophycideae</taxon>
        <taxon>Aerosakkonematales</taxon>
        <taxon>Aerosakkonemataceae</taxon>
        <taxon>Floridanema</taxon>
        <taxon>Floridanema flaviceps</taxon>
    </lineage>
</organism>
<sequence>MVFILPFVFSAIGLAVGAVAGAFTAHAVGEKDRQAAKHHRTVANKLVVDYAALEKQYNELADRSKQQILELTRQHALDEVEKDCLRLAVRLQQNLMSLMLDIDREPTEDVLKKFMQAVELTNNVLLPLKEELIFVPGDYYARNLITAERIKILNQENLEADWNWSNLPDEEIAFAATNLSQTTNFEEISMNYHYQRMSSEEFQEIHHKIHNTGNLLLKYLQELRTGRLKEGDDTKGLQSVEDDINKALEALKAQKYQVAVIAAMKAGKSTFLNSLIGADVLASESEACTVCRTDIRPIDAGQTPRLLEFREGERQPVVIAEGEAGEIRHKFLERTHEIRATNNQDNTTRFELEHPIEAISELTSLAGFTLVDTPGPNEWETANFNTVTLKQTALEVIRTCDAILFILDYTSFKDNTNAELLKELIEQRSEFLANSKAKIYFILNKVDRKSEKDRPIVDVIEDLRQALIGFGIPEPIIYPVSAWQGLLAKLIQNKVATKENKADFKNFFLARYIEEDEDGEVFVPKLADITPKAFLDSGIKTVETSVIQKVVQNSGWNLLSDVLAELSKAAQAIEETLVTEIKGWKMGLGELQEKVDEYKRRSDSARRSVEIVKKSVEAQKQILIGEFSQGFKNFAEKAKTRVASEIERVAQDQSKKASSSDKDQNLLSYLWKKFGSFSSSDPYKIRCKDKNDALRLGKLINEYCTPVIHSFWLDTEDKLVREGTKIREELVEKIKKEIQAISDELSEFLGEALEVEINSNPIHFPKFEFSGIDAQVQHQQQVFARTRKETRTKSRKCKSDKVYEVEVPYQETISYYEVDLRLTLKEMHRKIDEQVKGNLVLLQRVIEKQVSEDFLKGKKKIDDYINRFQYEFDQLLKQRATREVEAPEIVAKLEIQKAETIEYLIELTSIRELLDSRKPMTR</sequence>
<evidence type="ECO:0000259" key="8">
    <source>
        <dbReference type="Pfam" id="PF00350"/>
    </source>
</evidence>
<evidence type="ECO:0000256" key="1">
    <source>
        <dbReference type="ARBA" id="ARBA00004370"/>
    </source>
</evidence>
<reference evidence="9 10" key="1">
    <citation type="submission" date="2024-09" db="EMBL/GenBank/DDBJ databases">
        <title>Floridaenema gen nov. (Aerosakkonemataceae, Aerosakkonematales ord. nov., Cyanobacteria) from benthic tropical and subtropical fresh waters, with the description of four new species.</title>
        <authorList>
            <person name="Moretto J.A."/>
            <person name="Berthold D.E."/>
            <person name="Lefler F.W."/>
            <person name="Huang I.-S."/>
            <person name="Laughinghouse H. IV."/>
        </authorList>
    </citation>
    <scope>NUCLEOTIDE SEQUENCE [LARGE SCALE GENOMIC DNA]</scope>
    <source>
        <strain evidence="9 10">BLCC-F50</strain>
    </source>
</reference>
<evidence type="ECO:0000313" key="10">
    <source>
        <dbReference type="Proteomes" id="UP001576784"/>
    </source>
</evidence>
<feature type="coiled-coil region" evidence="6">
    <location>
        <begin position="43"/>
        <end position="74"/>
    </location>
</feature>
<evidence type="ECO:0000256" key="7">
    <source>
        <dbReference type="SAM" id="SignalP"/>
    </source>
</evidence>
<proteinExistence type="predicted"/>
<keyword evidence="4" id="KW-0342">GTP-binding</keyword>
<comment type="caution">
    <text evidence="9">The sequence shown here is derived from an EMBL/GenBank/DDBJ whole genome shotgun (WGS) entry which is preliminary data.</text>
</comment>
<evidence type="ECO:0000256" key="5">
    <source>
        <dbReference type="ARBA" id="ARBA00023136"/>
    </source>
</evidence>
<dbReference type="PANTHER" id="PTHR10465">
    <property type="entry name" value="TRANSMEMBRANE GTPASE FZO1"/>
    <property type="match status" value="1"/>
</dbReference>
<dbReference type="Proteomes" id="UP001576784">
    <property type="component" value="Unassembled WGS sequence"/>
</dbReference>
<feature type="chain" id="PRO_5046908818" evidence="7">
    <location>
        <begin position="21"/>
        <end position="922"/>
    </location>
</feature>
<dbReference type="EMBL" id="JBHFNR010000099">
    <property type="protein sequence ID" value="MFB2894111.1"/>
    <property type="molecule type" value="Genomic_DNA"/>
</dbReference>
<dbReference type="InterPro" id="IPR045063">
    <property type="entry name" value="Dynamin_N"/>
</dbReference>
<name>A0ABV4XQZ1_9CYAN</name>
<gene>
    <name evidence="9" type="ORF">ACE1CI_14470</name>
</gene>
<keyword evidence="7" id="KW-0732">Signal</keyword>
<dbReference type="RefSeq" id="WP_413263760.1">
    <property type="nucleotide sequence ID" value="NZ_JBHFNR010000099.1"/>
</dbReference>
<protein>
    <submittedName>
        <fullName evidence="9">Dynamin family protein</fullName>
    </submittedName>
</protein>
<evidence type="ECO:0000256" key="4">
    <source>
        <dbReference type="ARBA" id="ARBA00023134"/>
    </source>
</evidence>
<evidence type="ECO:0000256" key="6">
    <source>
        <dbReference type="SAM" id="Coils"/>
    </source>
</evidence>
<keyword evidence="2" id="KW-0547">Nucleotide-binding</keyword>
<dbReference type="PANTHER" id="PTHR10465:SF0">
    <property type="entry name" value="SARCALUMENIN"/>
    <property type="match status" value="1"/>
</dbReference>
<keyword evidence="6" id="KW-0175">Coiled coil</keyword>
<keyword evidence="10" id="KW-1185">Reference proteome</keyword>
<dbReference type="InterPro" id="IPR027417">
    <property type="entry name" value="P-loop_NTPase"/>
</dbReference>
<dbReference type="Gene3D" id="3.40.50.300">
    <property type="entry name" value="P-loop containing nucleotide triphosphate hydrolases"/>
    <property type="match status" value="1"/>
</dbReference>
<accession>A0ABV4XQZ1</accession>
<keyword evidence="5" id="KW-0472">Membrane</keyword>
<dbReference type="InterPro" id="IPR027094">
    <property type="entry name" value="Mitofusin_fam"/>
</dbReference>